<name>A0A1I4WGX8_PSUAM</name>
<dbReference type="Proteomes" id="UP000199614">
    <property type="component" value="Unassembled WGS sequence"/>
</dbReference>
<keyword evidence="3" id="KW-1185">Reference proteome</keyword>
<feature type="region of interest" description="Disordered" evidence="1">
    <location>
        <begin position="382"/>
        <end position="443"/>
    </location>
</feature>
<feature type="compositionally biased region" description="Basic and acidic residues" evidence="1">
    <location>
        <begin position="281"/>
        <end position="292"/>
    </location>
</feature>
<protein>
    <recommendedName>
        <fullName evidence="4">Glutamate mutase</fullName>
    </recommendedName>
</protein>
<feature type="region of interest" description="Disordered" evidence="1">
    <location>
        <begin position="263"/>
        <end position="293"/>
    </location>
</feature>
<dbReference type="STRING" id="260086.SAMN05216207_100894"/>
<dbReference type="EMBL" id="FOUY01000008">
    <property type="protein sequence ID" value="SFN12259.1"/>
    <property type="molecule type" value="Genomic_DNA"/>
</dbReference>
<dbReference type="OrthoDB" id="9769453at2"/>
<evidence type="ECO:0000313" key="3">
    <source>
        <dbReference type="Proteomes" id="UP000199614"/>
    </source>
</evidence>
<proteinExistence type="predicted"/>
<evidence type="ECO:0000313" key="2">
    <source>
        <dbReference type="EMBL" id="SFN12259.1"/>
    </source>
</evidence>
<dbReference type="RefSeq" id="WP_093340747.1">
    <property type="nucleotide sequence ID" value="NZ_FOUY01000008.1"/>
</dbReference>
<accession>A0A1I4WGX8</accession>
<gene>
    <name evidence="2" type="ORF">SAMN05216207_100894</name>
</gene>
<evidence type="ECO:0008006" key="4">
    <source>
        <dbReference type="Google" id="ProtNLM"/>
    </source>
</evidence>
<organism evidence="2 3">
    <name type="scientific">Pseudonocardia ammonioxydans</name>
    <dbReference type="NCBI Taxonomy" id="260086"/>
    <lineage>
        <taxon>Bacteria</taxon>
        <taxon>Bacillati</taxon>
        <taxon>Actinomycetota</taxon>
        <taxon>Actinomycetes</taxon>
        <taxon>Pseudonocardiales</taxon>
        <taxon>Pseudonocardiaceae</taxon>
        <taxon>Pseudonocardia</taxon>
    </lineage>
</organism>
<evidence type="ECO:0000256" key="1">
    <source>
        <dbReference type="SAM" id="MobiDB-lite"/>
    </source>
</evidence>
<dbReference type="InterPro" id="IPR006230">
    <property type="entry name" value="MutL"/>
</dbReference>
<feature type="compositionally biased region" description="Low complexity" evidence="1">
    <location>
        <begin position="400"/>
        <end position="432"/>
    </location>
</feature>
<dbReference type="AlphaFoldDB" id="A0A1I4WGX8"/>
<dbReference type="Pfam" id="PF13941">
    <property type="entry name" value="MutL"/>
    <property type="match status" value="1"/>
</dbReference>
<reference evidence="2 3" key="1">
    <citation type="submission" date="2016-10" db="EMBL/GenBank/DDBJ databases">
        <authorList>
            <person name="de Groot N.N."/>
        </authorList>
    </citation>
    <scope>NUCLEOTIDE SEQUENCE [LARGE SCALE GENOMIC DNA]</scope>
    <source>
        <strain evidence="2 3">CGMCC 4.1877</strain>
    </source>
</reference>
<sequence length="519" mass="51134">MTGSPGGPDAAAVCLDVGSYWTKAVLVQPDGTPAGFAEHPTTPDVLEGVDAAVAAAAASVGRHAGGPAPEVLACSSAGGPLRLAVVGAERLTATEAAHRVCRSAGARVVGVHTGPLAEDGIRELTGQQPGVVLLLGGADGDDPEVLLHNAGRLAGVRGRWPVLLAVPDAARDDALELLRSGGRTVTACPNVTPRPGELVPGPAREAVAEIYARHALGGPGDSGRFGVMARTRTPVAVAGGAAVLARATGAGVLVVDVGSATTDVHSAVPPGAPRPGGVRPDAARSDGARSEDGATVMTVEGDLGVRDAAGSVLVEAQTEGLVDPVEADLLAPAVGALEAASRGAAPAVPADRGAAAEDRRLAAIAAVVALRRHLRHTGRIEEAAPGGMPGWIAPGDPHDPGAGPTGPAGEPGNAGAAAGGSARVAGARPVPEAGGGVPGPRRGGDIGLVVLTGGVFRQRDPAGLAAVAETVRRDPVLLAALAQVDVRVDSESVLAPAGLLAAHGREEAARALLAERLPR</sequence>